<comment type="caution">
    <text evidence="1">The sequence shown here is derived from an EMBL/GenBank/DDBJ whole genome shotgun (WGS) entry which is preliminary data.</text>
</comment>
<dbReference type="Pfam" id="PF06108">
    <property type="entry name" value="DUF952"/>
    <property type="match status" value="1"/>
</dbReference>
<gene>
    <name evidence="1" type="ORF">KDA82_14125</name>
</gene>
<dbReference type="AlphaFoldDB" id="A0A8T4ISB3"/>
<dbReference type="EMBL" id="JAGSMN010000303">
    <property type="protein sequence ID" value="MBR7674132.1"/>
    <property type="molecule type" value="Genomic_DNA"/>
</dbReference>
<name>A0A8T4ISB3_9ACTN</name>
<protein>
    <submittedName>
        <fullName evidence="1">DUF952 domain-containing protein</fullName>
    </submittedName>
</protein>
<dbReference type="Proteomes" id="UP000675554">
    <property type="component" value="Unassembled WGS sequence"/>
</dbReference>
<accession>A0A8T4ISB3</accession>
<dbReference type="InterPro" id="IPR009297">
    <property type="entry name" value="DUF952"/>
</dbReference>
<evidence type="ECO:0000313" key="2">
    <source>
        <dbReference type="Proteomes" id="UP000675554"/>
    </source>
</evidence>
<sequence>MIFLVAPLDDWLVAPDRPFAPAALTDDGFVACAPDEQAALAEADARFRGTAGPVMALMIDEHKLEARVRWEPWPHVYGRVNRTAVVGILEVRRDEDGRAVSLALWS</sequence>
<keyword evidence="2" id="KW-1185">Reference proteome</keyword>
<dbReference type="Gene3D" id="3.20.170.20">
    <property type="entry name" value="Protein of unknown function DUF952"/>
    <property type="match status" value="1"/>
</dbReference>
<reference evidence="1" key="1">
    <citation type="submission" date="2021-04" db="EMBL/GenBank/DDBJ databases">
        <title>Sequencing of actinobacteria type strains.</title>
        <authorList>
            <person name="Nguyen G.-S."/>
            <person name="Wentzel A."/>
        </authorList>
    </citation>
    <scope>NUCLEOTIDE SEQUENCE</scope>
    <source>
        <strain evidence="1">DSM 42095</strain>
    </source>
</reference>
<dbReference type="SUPFAM" id="SSF56399">
    <property type="entry name" value="ADP-ribosylation"/>
    <property type="match status" value="1"/>
</dbReference>
<organism evidence="1 2">
    <name type="scientific">Streptomyces daliensis</name>
    <dbReference type="NCBI Taxonomy" id="299421"/>
    <lineage>
        <taxon>Bacteria</taxon>
        <taxon>Bacillati</taxon>
        <taxon>Actinomycetota</taxon>
        <taxon>Actinomycetes</taxon>
        <taxon>Kitasatosporales</taxon>
        <taxon>Streptomycetaceae</taxon>
        <taxon>Streptomyces</taxon>
    </lineage>
</organism>
<evidence type="ECO:0000313" key="1">
    <source>
        <dbReference type="EMBL" id="MBR7674132.1"/>
    </source>
</evidence>
<proteinExistence type="predicted"/>